<dbReference type="GO" id="GO:0008233">
    <property type="term" value="F:peptidase activity"/>
    <property type="evidence" value="ECO:0007669"/>
    <property type="project" value="UniProtKB-KW"/>
</dbReference>
<dbReference type="Ensembl" id="ENSGWIT00000004636.1">
    <property type="protein sequence ID" value="ENSGWIP00000004326.1"/>
    <property type="gene ID" value="ENSGWIG00000002325.1"/>
</dbReference>
<keyword evidence="4" id="KW-0808">Transferase</keyword>
<evidence type="ECO:0000256" key="3">
    <source>
        <dbReference type="ARBA" id="ARBA00022670"/>
    </source>
</evidence>
<dbReference type="FunFam" id="3.10.10.10:FF:000007">
    <property type="entry name" value="Retrovirus-related Pol polyprotein from transposon 17.6-like Protein"/>
    <property type="match status" value="1"/>
</dbReference>
<evidence type="ECO:0000256" key="4">
    <source>
        <dbReference type="ARBA" id="ARBA00022679"/>
    </source>
</evidence>
<dbReference type="AlphaFoldDB" id="A0A8C5DBP9"/>
<dbReference type="Gene3D" id="3.30.70.270">
    <property type="match status" value="2"/>
</dbReference>
<evidence type="ECO:0000313" key="12">
    <source>
        <dbReference type="Proteomes" id="UP000694680"/>
    </source>
</evidence>
<dbReference type="CDD" id="cd01647">
    <property type="entry name" value="RT_LTR"/>
    <property type="match status" value="1"/>
</dbReference>
<reference evidence="11" key="2">
    <citation type="submission" date="2025-08" db="UniProtKB">
        <authorList>
            <consortium name="Ensembl"/>
        </authorList>
    </citation>
    <scope>IDENTIFICATION</scope>
</reference>
<dbReference type="Pfam" id="PF00078">
    <property type="entry name" value="RVT_1"/>
    <property type="match status" value="1"/>
</dbReference>
<evidence type="ECO:0000256" key="8">
    <source>
        <dbReference type="ARBA" id="ARBA00022801"/>
    </source>
</evidence>
<evidence type="ECO:0000256" key="5">
    <source>
        <dbReference type="ARBA" id="ARBA00022695"/>
    </source>
</evidence>
<evidence type="ECO:0000256" key="2">
    <source>
        <dbReference type="ARBA" id="ARBA00012180"/>
    </source>
</evidence>
<comment type="similarity">
    <text evidence="1">Belongs to the beta type-B retroviral polymerase family. HERV class-II K(HML-2) pol subfamily.</text>
</comment>
<accession>A0A8C5DBP9</accession>
<reference evidence="11" key="3">
    <citation type="submission" date="2025-09" db="UniProtKB">
        <authorList>
            <consortium name="Ensembl"/>
        </authorList>
    </citation>
    <scope>IDENTIFICATION</scope>
</reference>
<evidence type="ECO:0000256" key="9">
    <source>
        <dbReference type="ARBA" id="ARBA00022918"/>
    </source>
</evidence>
<evidence type="ECO:0000256" key="1">
    <source>
        <dbReference type="ARBA" id="ARBA00010879"/>
    </source>
</evidence>
<keyword evidence="6" id="KW-0540">Nuclease</keyword>
<dbReference type="SUPFAM" id="SSF56672">
    <property type="entry name" value="DNA/RNA polymerases"/>
    <property type="match status" value="1"/>
</dbReference>
<dbReference type="GO" id="GO:0003964">
    <property type="term" value="F:RNA-directed DNA polymerase activity"/>
    <property type="evidence" value="ECO:0007669"/>
    <property type="project" value="UniProtKB-KW"/>
</dbReference>
<dbReference type="PANTHER" id="PTHR37984:SF5">
    <property type="entry name" value="PROTEIN NYNRIN-LIKE"/>
    <property type="match status" value="1"/>
</dbReference>
<sequence length="424" mass="47945">MSHTLWKAVRKEGEILAPSEIPRFVMADGQENKPSGKATLLLTLNEFHGTLTVHVLADGHLCMPLLLGLDFMTMSQITLRPHLRRYTMPGGREYTFLPKSRLNLQWDHQAPSVHFYVAVTTPKGDQSVIPLLDSQPEAVRPLLQKWPTVWTVTTGTTEVIKHKIVSADEMPVRRRAYRVSPEKRNVIEEQIQKMLENNVIEPSTSPWASPVVITPRKDGTPRFCVDYRALNAKTQHDAYPMPLIHEILESLQGAQHFSSLDLQSGYWQVAMDEESKLKTAMTTHLGLFQFKVMPFGLRNAGATFQRLMEIVLGDLRGKICFVYIDDIIVFSKTQEQHLHDLEAVFAKLHHANLTLNVKKCHLLQSQLTFLGHLVSGKGVEVDPAKVSAITDYPPPTDLKSLQRFLGMVGWYHKLSPGWQTSPLP</sequence>
<dbReference type="InterPro" id="IPR050951">
    <property type="entry name" value="Retrovirus_Pol_polyprotein"/>
</dbReference>
<keyword evidence="7" id="KW-0255">Endonuclease</keyword>
<keyword evidence="9" id="KW-0695">RNA-directed DNA polymerase</keyword>
<evidence type="ECO:0000256" key="6">
    <source>
        <dbReference type="ARBA" id="ARBA00022722"/>
    </source>
</evidence>
<proteinExistence type="inferred from homology"/>
<organism evidence="11 12">
    <name type="scientific">Gouania willdenowi</name>
    <name type="common">Blunt-snouted clingfish</name>
    <name type="synonym">Lepadogaster willdenowi</name>
    <dbReference type="NCBI Taxonomy" id="441366"/>
    <lineage>
        <taxon>Eukaryota</taxon>
        <taxon>Metazoa</taxon>
        <taxon>Chordata</taxon>
        <taxon>Craniata</taxon>
        <taxon>Vertebrata</taxon>
        <taxon>Euteleostomi</taxon>
        <taxon>Actinopterygii</taxon>
        <taxon>Neopterygii</taxon>
        <taxon>Teleostei</taxon>
        <taxon>Neoteleostei</taxon>
        <taxon>Acanthomorphata</taxon>
        <taxon>Ovalentaria</taxon>
        <taxon>Blenniimorphae</taxon>
        <taxon>Blenniiformes</taxon>
        <taxon>Gobiesocoidei</taxon>
        <taxon>Gobiesocidae</taxon>
        <taxon>Gobiesocinae</taxon>
        <taxon>Gouania</taxon>
    </lineage>
</organism>
<dbReference type="InterPro" id="IPR043502">
    <property type="entry name" value="DNA/RNA_pol_sf"/>
</dbReference>
<dbReference type="GO" id="GO:0004523">
    <property type="term" value="F:RNA-DNA hybrid ribonuclease activity"/>
    <property type="evidence" value="ECO:0007669"/>
    <property type="project" value="UniProtKB-EC"/>
</dbReference>
<feature type="domain" description="Reverse transcriptase" evidence="10">
    <location>
        <begin position="195"/>
        <end position="374"/>
    </location>
</feature>
<dbReference type="EC" id="3.1.26.4" evidence="2"/>
<dbReference type="Proteomes" id="UP000694680">
    <property type="component" value="Chromosome 12"/>
</dbReference>
<keyword evidence="3" id="KW-0645">Protease</keyword>
<evidence type="ECO:0000259" key="10">
    <source>
        <dbReference type="PROSITE" id="PS50878"/>
    </source>
</evidence>
<evidence type="ECO:0000256" key="7">
    <source>
        <dbReference type="ARBA" id="ARBA00022759"/>
    </source>
</evidence>
<dbReference type="InterPro" id="IPR000477">
    <property type="entry name" value="RT_dom"/>
</dbReference>
<dbReference type="PROSITE" id="PS50878">
    <property type="entry name" value="RT_POL"/>
    <property type="match status" value="1"/>
</dbReference>
<name>A0A8C5DBP9_GOUWI</name>
<protein>
    <recommendedName>
        <fullName evidence="2">ribonuclease H</fullName>
        <ecNumber evidence="2">3.1.26.4</ecNumber>
    </recommendedName>
</protein>
<dbReference type="PANTHER" id="PTHR37984">
    <property type="entry name" value="PROTEIN CBG26694"/>
    <property type="match status" value="1"/>
</dbReference>
<dbReference type="InterPro" id="IPR043128">
    <property type="entry name" value="Rev_trsase/Diguanyl_cyclase"/>
</dbReference>
<reference evidence="11" key="1">
    <citation type="submission" date="2020-06" db="EMBL/GenBank/DDBJ databases">
        <authorList>
            <consortium name="Wellcome Sanger Institute Data Sharing"/>
        </authorList>
    </citation>
    <scope>NUCLEOTIDE SEQUENCE [LARGE SCALE GENOMIC DNA]</scope>
</reference>
<keyword evidence="5" id="KW-0548">Nucleotidyltransferase</keyword>
<dbReference type="GO" id="GO:0006508">
    <property type="term" value="P:proteolysis"/>
    <property type="evidence" value="ECO:0007669"/>
    <property type="project" value="UniProtKB-KW"/>
</dbReference>
<keyword evidence="8" id="KW-0378">Hydrolase</keyword>
<evidence type="ECO:0000313" key="11">
    <source>
        <dbReference type="Ensembl" id="ENSGWIP00000004326.1"/>
    </source>
</evidence>
<keyword evidence="12" id="KW-1185">Reference proteome</keyword>
<dbReference type="Gene3D" id="3.10.10.10">
    <property type="entry name" value="HIV Type 1 Reverse Transcriptase, subunit A, domain 1"/>
    <property type="match status" value="1"/>
</dbReference>